<evidence type="ECO:0000313" key="8">
    <source>
        <dbReference type="Proteomes" id="UP001143480"/>
    </source>
</evidence>
<dbReference type="GO" id="GO:0022857">
    <property type="term" value="F:transmembrane transporter activity"/>
    <property type="evidence" value="ECO:0007669"/>
    <property type="project" value="InterPro"/>
</dbReference>
<feature type="transmembrane region" description="Helical" evidence="5">
    <location>
        <begin position="370"/>
        <end position="387"/>
    </location>
</feature>
<dbReference type="InterPro" id="IPR036259">
    <property type="entry name" value="MFS_trans_sf"/>
</dbReference>
<dbReference type="PANTHER" id="PTHR23531:SF1">
    <property type="entry name" value="QUINOLENE RESISTANCE PROTEIN NORA"/>
    <property type="match status" value="1"/>
</dbReference>
<feature type="transmembrane region" description="Helical" evidence="5">
    <location>
        <begin position="306"/>
        <end position="330"/>
    </location>
</feature>
<organism evidence="7 8">
    <name type="scientific">Dactylosporangium matsuzakiense</name>
    <dbReference type="NCBI Taxonomy" id="53360"/>
    <lineage>
        <taxon>Bacteria</taxon>
        <taxon>Bacillati</taxon>
        <taxon>Actinomycetota</taxon>
        <taxon>Actinomycetes</taxon>
        <taxon>Micromonosporales</taxon>
        <taxon>Micromonosporaceae</taxon>
        <taxon>Dactylosporangium</taxon>
    </lineage>
</organism>
<proteinExistence type="predicted"/>
<reference evidence="7" key="2">
    <citation type="submission" date="2023-01" db="EMBL/GenBank/DDBJ databases">
        <authorList>
            <person name="Sun Q."/>
            <person name="Evtushenko L."/>
        </authorList>
    </citation>
    <scope>NUCLEOTIDE SEQUENCE</scope>
    <source>
        <strain evidence="7">VKM Ac-1321</strain>
    </source>
</reference>
<protein>
    <submittedName>
        <fullName evidence="7">MFS transporter</fullName>
    </submittedName>
</protein>
<evidence type="ECO:0000256" key="4">
    <source>
        <dbReference type="ARBA" id="ARBA00023136"/>
    </source>
</evidence>
<feature type="transmembrane region" description="Helical" evidence="5">
    <location>
        <begin position="218"/>
        <end position="243"/>
    </location>
</feature>
<keyword evidence="4 5" id="KW-0472">Membrane</keyword>
<feature type="transmembrane region" description="Helical" evidence="5">
    <location>
        <begin position="26"/>
        <end position="51"/>
    </location>
</feature>
<dbReference type="InterPro" id="IPR011701">
    <property type="entry name" value="MFS"/>
</dbReference>
<dbReference type="PROSITE" id="PS50850">
    <property type="entry name" value="MFS"/>
    <property type="match status" value="1"/>
</dbReference>
<evidence type="ECO:0000313" key="7">
    <source>
        <dbReference type="EMBL" id="GLL01032.1"/>
    </source>
</evidence>
<dbReference type="SUPFAM" id="SSF103473">
    <property type="entry name" value="MFS general substrate transporter"/>
    <property type="match status" value="1"/>
</dbReference>
<feature type="transmembrane region" description="Helical" evidence="5">
    <location>
        <begin position="57"/>
        <end position="77"/>
    </location>
</feature>
<feature type="transmembrane region" description="Helical" evidence="5">
    <location>
        <begin position="282"/>
        <end position="300"/>
    </location>
</feature>
<evidence type="ECO:0000256" key="2">
    <source>
        <dbReference type="ARBA" id="ARBA00022692"/>
    </source>
</evidence>
<feature type="transmembrane region" description="Helical" evidence="5">
    <location>
        <begin position="113"/>
        <end position="137"/>
    </location>
</feature>
<gene>
    <name evidence="7" type="ORF">GCM10017581_027730</name>
</gene>
<evidence type="ECO:0000256" key="1">
    <source>
        <dbReference type="ARBA" id="ARBA00004651"/>
    </source>
</evidence>
<feature type="transmembrane region" description="Helical" evidence="5">
    <location>
        <begin position="176"/>
        <end position="197"/>
    </location>
</feature>
<evidence type="ECO:0000256" key="5">
    <source>
        <dbReference type="SAM" id="Phobius"/>
    </source>
</evidence>
<dbReference type="AlphaFoldDB" id="A0A9W6NLM9"/>
<reference evidence="7" key="1">
    <citation type="journal article" date="2014" name="Int. J. Syst. Evol. Microbiol.">
        <title>Complete genome sequence of Corynebacterium casei LMG S-19264T (=DSM 44701T), isolated from a smear-ripened cheese.</title>
        <authorList>
            <consortium name="US DOE Joint Genome Institute (JGI-PGF)"/>
            <person name="Walter F."/>
            <person name="Albersmeier A."/>
            <person name="Kalinowski J."/>
            <person name="Ruckert C."/>
        </authorList>
    </citation>
    <scope>NUCLEOTIDE SEQUENCE</scope>
    <source>
        <strain evidence="7">VKM Ac-1321</strain>
    </source>
</reference>
<evidence type="ECO:0000259" key="6">
    <source>
        <dbReference type="PROSITE" id="PS50850"/>
    </source>
</evidence>
<name>A0A9W6NLM9_9ACTN</name>
<dbReference type="GO" id="GO:0005886">
    <property type="term" value="C:plasma membrane"/>
    <property type="evidence" value="ECO:0007669"/>
    <property type="project" value="UniProtKB-SubCell"/>
</dbReference>
<keyword evidence="8" id="KW-1185">Reference proteome</keyword>
<feature type="transmembrane region" description="Helical" evidence="5">
    <location>
        <begin position="149"/>
        <end position="170"/>
    </location>
</feature>
<sequence>MGMTTYALPAPPATTPARPRLVTRALLLRLVSMLGSSIGFYLPLSVVPLFARDSGSARAAGLATVALLLATVACELVTPRLVAVVGYRWALGLGLVLLGAPTLVLTVTGEPGAILAVCLVRGAGFAICTVAGGALTATLIPAERRCEGLAFVGTVAGGSSLIALPTGVWAADRWGYTPVFLATAVLTLLALLAVPGLPRRIAGNTAHRGLLSGLRRPALTRPATVFAAVTAAVGVLVTFLPLATSAQPAWVAAAALLAQPAAATAASWLTGRVADRRGPARFLTPGLILAAAGMALLALIGTPAAVIGGALVFGTGFGILQNTTLSLMYSRERTGGESTVSAIWNTAYDLGMAAGALAAGLIVASAGYPLTFLLTAAAILPALALSTRER</sequence>
<dbReference type="PANTHER" id="PTHR23531">
    <property type="entry name" value="QUINOLENE RESISTANCE PROTEIN NORA"/>
    <property type="match status" value="1"/>
</dbReference>
<dbReference type="InterPro" id="IPR020846">
    <property type="entry name" value="MFS_dom"/>
</dbReference>
<dbReference type="Proteomes" id="UP001143480">
    <property type="component" value="Unassembled WGS sequence"/>
</dbReference>
<feature type="domain" description="Major facilitator superfamily (MFS) profile" evidence="6">
    <location>
        <begin position="201"/>
        <end position="390"/>
    </location>
</feature>
<dbReference type="Pfam" id="PF07690">
    <property type="entry name" value="MFS_1"/>
    <property type="match status" value="1"/>
</dbReference>
<keyword evidence="3 5" id="KW-1133">Transmembrane helix</keyword>
<comment type="caution">
    <text evidence="7">The sequence shown here is derived from an EMBL/GenBank/DDBJ whole genome shotgun (WGS) entry which is preliminary data.</text>
</comment>
<comment type="subcellular location">
    <subcellularLocation>
        <location evidence="1">Cell membrane</location>
        <topology evidence="1">Multi-pass membrane protein</topology>
    </subcellularLocation>
</comment>
<feature type="transmembrane region" description="Helical" evidence="5">
    <location>
        <begin position="89"/>
        <end position="107"/>
    </location>
</feature>
<accession>A0A9W6NLM9</accession>
<evidence type="ECO:0000256" key="3">
    <source>
        <dbReference type="ARBA" id="ARBA00022989"/>
    </source>
</evidence>
<dbReference type="EMBL" id="BSFP01000012">
    <property type="protein sequence ID" value="GLL01032.1"/>
    <property type="molecule type" value="Genomic_DNA"/>
</dbReference>
<feature type="transmembrane region" description="Helical" evidence="5">
    <location>
        <begin position="342"/>
        <end position="364"/>
    </location>
</feature>
<keyword evidence="2 5" id="KW-0812">Transmembrane</keyword>
<dbReference type="InterPro" id="IPR052714">
    <property type="entry name" value="MFS_Exporter"/>
</dbReference>
<dbReference type="Gene3D" id="1.20.1250.20">
    <property type="entry name" value="MFS general substrate transporter like domains"/>
    <property type="match status" value="1"/>
</dbReference>
<feature type="transmembrane region" description="Helical" evidence="5">
    <location>
        <begin position="249"/>
        <end position="270"/>
    </location>
</feature>